<dbReference type="SMART" id="SM00327">
    <property type="entry name" value="VWA"/>
    <property type="match status" value="1"/>
</dbReference>
<feature type="signal peptide" evidence="1">
    <location>
        <begin position="1"/>
        <end position="19"/>
    </location>
</feature>
<keyword evidence="1" id="KW-0732">Signal</keyword>
<dbReference type="Gene3D" id="3.10.100.10">
    <property type="entry name" value="Mannose-Binding Protein A, subunit A"/>
    <property type="match status" value="1"/>
</dbReference>
<dbReference type="PROSITE" id="PS50041">
    <property type="entry name" value="C_TYPE_LECTIN_2"/>
    <property type="match status" value="1"/>
</dbReference>
<dbReference type="SUPFAM" id="SSF56436">
    <property type="entry name" value="C-type lectin-like"/>
    <property type="match status" value="1"/>
</dbReference>
<feature type="domain" description="C-type lectin" evidence="2">
    <location>
        <begin position="284"/>
        <end position="382"/>
    </location>
</feature>
<evidence type="ECO:0000259" key="2">
    <source>
        <dbReference type="PROSITE" id="PS50041"/>
    </source>
</evidence>
<dbReference type="Gene3D" id="3.40.50.410">
    <property type="entry name" value="von Willebrand factor, type A domain"/>
    <property type="match status" value="1"/>
</dbReference>
<evidence type="ECO:0000259" key="3">
    <source>
        <dbReference type="PROSITE" id="PS50234"/>
    </source>
</evidence>
<evidence type="ECO:0000313" key="5">
    <source>
        <dbReference type="WBParaSite" id="ACRNAN_scaffold1766.g15113.t1"/>
    </source>
</evidence>
<dbReference type="SUPFAM" id="SSF53300">
    <property type="entry name" value="vWA-like"/>
    <property type="match status" value="1"/>
</dbReference>
<dbReference type="PROSITE" id="PS50234">
    <property type="entry name" value="VWFA"/>
    <property type="match status" value="1"/>
</dbReference>
<keyword evidence="4" id="KW-1185">Reference proteome</keyword>
<dbReference type="InterPro" id="IPR036465">
    <property type="entry name" value="vWFA_dom_sf"/>
</dbReference>
<protein>
    <submittedName>
        <fullName evidence="5">C-type LECtin</fullName>
    </submittedName>
</protein>
<proteinExistence type="predicted"/>
<dbReference type="InterPro" id="IPR002035">
    <property type="entry name" value="VWF_A"/>
</dbReference>
<dbReference type="AlphaFoldDB" id="A0A914D3Q9"/>
<dbReference type="InterPro" id="IPR016186">
    <property type="entry name" value="C-type_lectin-like/link_sf"/>
</dbReference>
<dbReference type="PANTHER" id="PTHR31024">
    <property type="entry name" value="C-TYPE LECTIN"/>
    <property type="match status" value="1"/>
</dbReference>
<evidence type="ECO:0000313" key="4">
    <source>
        <dbReference type="Proteomes" id="UP000887540"/>
    </source>
</evidence>
<reference evidence="5" key="1">
    <citation type="submission" date="2022-11" db="UniProtKB">
        <authorList>
            <consortium name="WormBaseParasite"/>
        </authorList>
    </citation>
    <scope>IDENTIFICATION</scope>
</reference>
<name>A0A914D3Q9_9BILA</name>
<dbReference type="WBParaSite" id="ACRNAN_scaffold1766.g15113.t1">
    <property type="protein sequence ID" value="ACRNAN_scaffold1766.g15113.t1"/>
    <property type="gene ID" value="ACRNAN_scaffold1766.g15113"/>
</dbReference>
<organism evidence="4 5">
    <name type="scientific">Acrobeloides nanus</name>
    <dbReference type="NCBI Taxonomy" id="290746"/>
    <lineage>
        <taxon>Eukaryota</taxon>
        <taxon>Metazoa</taxon>
        <taxon>Ecdysozoa</taxon>
        <taxon>Nematoda</taxon>
        <taxon>Chromadorea</taxon>
        <taxon>Rhabditida</taxon>
        <taxon>Tylenchina</taxon>
        <taxon>Cephalobomorpha</taxon>
        <taxon>Cephaloboidea</taxon>
        <taxon>Cephalobidae</taxon>
        <taxon>Acrobeloides</taxon>
    </lineage>
</organism>
<feature type="chain" id="PRO_5037679375" evidence="1">
    <location>
        <begin position="20"/>
        <end position="450"/>
    </location>
</feature>
<sequence>MKLLFGFLAIFLAISFGEGTQNSAKLTGPIPCSTNASETWVDVVLLIDNSVNMGSSNLRKISTLTSLVMSKFPIGTNPNVTQGVHNTRVGVIAYNYKASIVAGFNDIKNLNDLAQVLSGIQLSSNKEANLYDAIIQSKFLEAPCTVNFCVSTNRPTVMIFFAAASNVDANSQIVNSNLIDTVTTTIITVNFNSADSNLTSLLNTMTFNYFVNTSMYNYSSNCYCIDHTGYPLILYDSANNRYTRYAECMILLWTNGQMDGYYENPIEACTSIGYFPNFVMTGFLTSKDEEQFLAGNYMVVFNQINEGTNYPFYIGYHRNAQNNWVWYDYNLNDIEGTGYTNWASGYPLNDPSKNCTVIDSNDGVTTFWKNVNCNTQFSLITDYLCFSHMCDADSYSCLDQLITHYSSTAEDTIQKHRKGRSKTFPRLERRIKESQNVHKAQRISNSGLFK</sequence>
<evidence type="ECO:0000256" key="1">
    <source>
        <dbReference type="SAM" id="SignalP"/>
    </source>
</evidence>
<dbReference type="InterPro" id="IPR001304">
    <property type="entry name" value="C-type_lectin-like"/>
</dbReference>
<dbReference type="Proteomes" id="UP000887540">
    <property type="component" value="Unplaced"/>
</dbReference>
<dbReference type="CDD" id="cd00037">
    <property type="entry name" value="CLECT"/>
    <property type="match status" value="1"/>
</dbReference>
<dbReference type="PANTHER" id="PTHR31024:SF3">
    <property type="entry name" value="C-TYPE LECTIN-RELATED"/>
    <property type="match status" value="1"/>
</dbReference>
<accession>A0A914D3Q9</accession>
<dbReference type="Pfam" id="PF00092">
    <property type="entry name" value="VWA"/>
    <property type="match status" value="1"/>
</dbReference>
<dbReference type="InterPro" id="IPR016187">
    <property type="entry name" value="CTDL_fold"/>
</dbReference>
<feature type="domain" description="VWFA" evidence="3">
    <location>
        <begin position="42"/>
        <end position="206"/>
    </location>
</feature>